<sequence>MFRLIAVVRRALAAALFLIGVPCAFAVAGGIPRRMPSVQHIRAWAQAPLDPGQVATTVWIAAWLVWAALAALVMAAVARRVAQVRWDRMITRLPAPMQGLAATVLGATALTAPLTAAAAQAAPAPVSAGSTLDLASAARDGNQPAPQAADTPVSRDLRDAGPDRVVVRKGDTLSSIAEQCLGDADLWPKIFALNRGTYFDDVGGRLTDPDRIYPGWILQLPTSTDIPDRQPPRPGVGTPQPGPPPADSAPETAPPTSASPDATATPSSTAQPGAETTGPVATTGPGGATAPGSPPANDPHPADTPSRHDGAQGVRLASGSWLDAGLAGAIAVAAALIWKHRRRRYHRRPLSPDLRLDDPDMAAMPPAVTEIRRRLRVSLEPTSTAPSATATTLVPLSPAAPDRDSEHEVTGGEAEHHTSQAAETGQTRPNVPTLTHPAAVTWPAAGLGLIGPGAGAAARGFLAAALADIGSAAPPGQVLLPATTAAALLGDAAPTLPPESRVSVTADLAQALHLLEQQTLQRSRLLAEHDADTIAAVRSADPHEQPAPPILLLADPTDDADRTRIAAVLTQGQRLDIHGILLGAWPDGDTVVVDADGFTTPAPASSGPPIELGRISVLTQDDTLTLLNVLTEAHTGRPQPDARPGSPAPTTTSDRHVATAGNQPAQVLTALAQLGEASAAAVAVHLEMAYPAATAELVQQEHAGHTETVRTDTGRTVWRLTDAGRAFLADTAETSADATTTTSTPDTGIAGSSEGRYAEVDTALRWPDGDTIFTSELPPDAAAADDRKPGRVEVTVLGPAGIVATKPDRTPRRKAIELLVYLAVHDGSATVDAILDDLMPDAPASKAPERLYTYVSDLRAVMRRIGGPATYVTHPRGRYALNTDTISIDLWRMRAAIRDAQQTTNPQQRITALHRVIELYRGPLAADTDYEWAEPYREAIRQQALDAHLALADALTHDPLARAQVLEAAITHSPYSEQLYQQAMRTRAELGHLDAIRTLRRDLTRALAEIDTEPDDQTLTLADQLTAQTPPRK</sequence>
<feature type="compositionally biased region" description="Basic and acidic residues" evidence="3">
    <location>
        <begin position="153"/>
        <end position="163"/>
    </location>
</feature>
<reference evidence="6" key="1">
    <citation type="submission" date="2022-11" db="EMBL/GenBank/DDBJ databases">
        <authorList>
            <person name="Somphong A."/>
            <person name="Phongsopitanun W."/>
        </authorList>
    </citation>
    <scope>NUCLEOTIDE SEQUENCE</scope>
    <source>
        <strain evidence="6">Pm04-4</strain>
    </source>
</reference>
<feature type="compositionally biased region" description="Low complexity" evidence="3">
    <location>
        <begin position="379"/>
        <end position="396"/>
    </location>
</feature>
<evidence type="ECO:0000259" key="5">
    <source>
        <dbReference type="PROSITE" id="PS51782"/>
    </source>
</evidence>
<dbReference type="Gene3D" id="1.25.40.10">
    <property type="entry name" value="Tetratricopeptide repeat domain"/>
    <property type="match status" value="1"/>
</dbReference>
<keyword evidence="4" id="KW-0812">Transmembrane</keyword>
<feature type="compositionally biased region" description="Polar residues" evidence="3">
    <location>
        <begin position="419"/>
        <end position="433"/>
    </location>
</feature>
<keyword evidence="1" id="KW-0805">Transcription regulation</keyword>
<dbReference type="RefSeq" id="WP_267565946.1">
    <property type="nucleotide sequence ID" value="NZ_JAPNTZ010000009.1"/>
</dbReference>
<dbReference type="CDD" id="cd00118">
    <property type="entry name" value="LysM"/>
    <property type="match status" value="1"/>
</dbReference>
<protein>
    <submittedName>
        <fullName evidence="6">BTAD domain-containing putative transcriptional regulator</fullName>
    </submittedName>
</protein>
<dbReference type="PANTHER" id="PTHR35807:SF1">
    <property type="entry name" value="TRANSCRIPTIONAL REGULATOR REDD"/>
    <property type="match status" value="1"/>
</dbReference>
<organism evidence="6 7">
    <name type="scientific">Paractinoplanes pyxinae</name>
    <dbReference type="NCBI Taxonomy" id="2997416"/>
    <lineage>
        <taxon>Bacteria</taxon>
        <taxon>Bacillati</taxon>
        <taxon>Actinomycetota</taxon>
        <taxon>Actinomycetes</taxon>
        <taxon>Micromonosporales</taxon>
        <taxon>Micromonosporaceae</taxon>
        <taxon>Paractinoplanes</taxon>
    </lineage>
</organism>
<evidence type="ECO:0000313" key="6">
    <source>
        <dbReference type="EMBL" id="MCY1141553.1"/>
    </source>
</evidence>
<name>A0ABT4B7G8_9ACTN</name>
<proteinExistence type="predicted"/>
<dbReference type="InterPro" id="IPR018392">
    <property type="entry name" value="LysM"/>
</dbReference>
<dbReference type="InterPro" id="IPR036388">
    <property type="entry name" value="WH-like_DNA-bd_sf"/>
</dbReference>
<dbReference type="InterPro" id="IPR036779">
    <property type="entry name" value="LysM_dom_sf"/>
</dbReference>
<dbReference type="PANTHER" id="PTHR35807">
    <property type="entry name" value="TRANSCRIPTIONAL REGULATOR REDD-RELATED"/>
    <property type="match status" value="1"/>
</dbReference>
<dbReference type="Pfam" id="PF01476">
    <property type="entry name" value="LysM"/>
    <property type="match status" value="1"/>
</dbReference>
<feature type="transmembrane region" description="Helical" evidence="4">
    <location>
        <begin position="58"/>
        <end position="78"/>
    </location>
</feature>
<keyword evidence="4" id="KW-1133">Transmembrane helix</keyword>
<dbReference type="Gene3D" id="1.10.10.10">
    <property type="entry name" value="Winged helix-like DNA-binding domain superfamily/Winged helix DNA-binding domain"/>
    <property type="match status" value="1"/>
</dbReference>
<dbReference type="PROSITE" id="PS51782">
    <property type="entry name" value="LYSM"/>
    <property type="match status" value="1"/>
</dbReference>
<feature type="domain" description="LysM" evidence="5">
    <location>
        <begin position="163"/>
        <end position="220"/>
    </location>
</feature>
<gene>
    <name evidence="6" type="ORF">OWR29_26445</name>
</gene>
<feature type="region of interest" description="Disordered" evidence="3">
    <location>
        <begin position="633"/>
        <end position="656"/>
    </location>
</feature>
<dbReference type="InterPro" id="IPR011990">
    <property type="entry name" value="TPR-like_helical_dom_sf"/>
</dbReference>
<keyword evidence="7" id="KW-1185">Reference proteome</keyword>
<comment type="caution">
    <text evidence="6">The sequence shown here is derived from an EMBL/GenBank/DDBJ whole genome shotgun (WGS) entry which is preliminary data.</text>
</comment>
<keyword evidence="4" id="KW-0472">Membrane</keyword>
<dbReference type="SMART" id="SM01043">
    <property type="entry name" value="BTAD"/>
    <property type="match status" value="1"/>
</dbReference>
<keyword evidence="2" id="KW-0804">Transcription</keyword>
<evidence type="ECO:0000256" key="2">
    <source>
        <dbReference type="ARBA" id="ARBA00023163"/>
    </source>
</evidence>
<feature type="compositionally biased region" description="Basic and acidic residues" evidence="3">
    <location>
        <begin position="401"/>
        <end position="418"/>
    </location>
</feature>
<dbReference type="InterPro" id="IPR051677">
    <property type="entry name" value="AfsR-DnrI-RedD_regulator"/>
</dbReference>
<feature type="compositionally biased region" description="Low complexity" evidence="3">
    <location>
        <begin position="248"/>
        <end position="283"/>
    </location>
</feature>
<dbReference type="SUPFAM" id="SSF48452">
    <property type="entry name" value="TPR-like"/>
    <property type="match status" value="1"/>
</dbReference>
<dbReference type="Pfam" id="PF03704">
    <property type="entry name" value="BTAD"/>
    <property type="match status" value="1"/>
</dbReference>
<feature type="transmembrane region" description="Helical" evidence="4">
    <location>
        <begin position="99"/>
        <end position="119"/>
    </location>
</feature>
<feature type="region of interest" description="Disordered" evidence="3">
    <location>
        <begin position="221"/>
        <end position="312"/>
    </location>
</feature>
<feature type="compositionally biased region" description="Low complexity" evidence="3">
    <location>
        <begin position="732"/>
        <end position="747"/>
    </location>
</feature>
<dbReference type="Proteomes" id="UP001151002">
    <property type="component" value="Unassembled WGS sequence"/>
</dbReference>
<evidence type="ECO:0000256" key="4">
    <source>
        <dbReference type="SAM" id="Phobius"/>
    </source>
</evidence>
<dbReference type="EMBL" id="JAPNTZ010000009">
    <property type="protein sequence ID" value="MCY1141553.1"/>
    <property type="molecule type" value="Genomic_DNA"/>
</dbReference>
<evidence type="ECO:0000256" key="1">
    <source>
        <dbReference type="ARBA" id="ARBA00023015"/>
    </source>
</evidence>
<dbReference type="InterPro" id="IPR005158">
    <property type="entry name" value="BTAD"/>
</dbReference>
<feature type="region of interest" description="Disordered" evidence="3">
    <location>
        <begin position="732"/>
        <end position="755"/>
    </location>
</feature>
<accession>A0ABT4B7G8</accession>
<dbReference type="Gene3D" id="3.10.350.10">
    <property type="entry name" value="LysM domain"/>
    <property type="match status" value="1"/>
</dbReference>
<evidence type="ECO:0000313" key="7">
    <source>
        <dbReference type="Proteomes" id="UP001151002"/>
    </source>
</evidence>
<feature type="region of interest" description="Disordered" evidence="3">
    <location>
        <begin position="137"/>
        <end position="163"/>
    </location>
</feature>
<evidence type="ECO:0000256" key="3">
    <source>
        <dbReference type="SAM" id="MobiDB-lite"/>
    </source>
</evidence>
<feature type="region of interest" description="Disordered" evidence="3">
    <location>
        <begin position="379"/>
        <end position="434"/>
    </location>
</feature>